<evidence type="ECO:0000259" key="3">
    <source>
        <dbReference type="Pfam" id="PF23600"/>
    </source>
</evidence>
<comment type="caution">
    <text evidence="4">The sequence shown here is derived from an EMBL/GenBank/DDBJ whole genome shotgun (WGS) entry which is preliminary data.</text>
</comment>
<feature type="domain" description="Cell division protein A N-terminal" evidence="3">
    <location>
        <begin position="9"/>
        <end position="158"/>
    </location>
</feature>
<evidence type="ECO:0000256" key="2">
    <source>
        <dbReference type="SAM" id="Phobius"/>
    </source>
</evidence>
<feature type="transmembrane region" description="Helical" evidence="2">
    <location>
        <begin position="68"/>
        <end position="88"/>
    </location>
</feature>
<feature type="transmembrane region" description="Helical" evidence="2">
    <location>
        <begin position="128"/>
        <end position="152"/>
    </location>
</feature>
<dbReference type="InterPro" id="IPR055563">
    <property type="entry name" value="CdpA_N"/>
</dbReference>
<keyword evidence="2" id="KW-0812">Transmembrane</keyword>
<dbReference type="EMBL" id="RKLV01000005">
    <property type="protein sequence ID" value="MCX2818996.1"/>
    <property type="molecule type" value="Genomic_DNA"/>
</dbReference>
<gene>
    <name evidence="4" type="ORF">EGH25_06480</name>
</gene>
<dbReference type="Pfam" id="PF23600">
    <property type="entry name" value="CdpA_N"/>
    <property type="match status" value="1"/>
</dbReference>
<dbReference type="AlphaFoldDB" id="A0A9Q4C4I8"/>
<organism evidence="4 5">
    <name type="scientific">Halorutilus salinus</name>
    <dbReference type="NCBI Taxonomy" id="2487751"/>
    <lineage>
        <taxon>Archaea</taxon>
        <taxon>Methanobacteriati</taxon>
        <taxon>Methanobacteriota</taxon>
        <taxon>Stenosarchaea group</taxon>
        <taxon>Halobacteria</taxon>
        <taxon>Halorutilales</taxon>
        <taxon>Halorutilaceae</taxon>
        <taxon>Halorutilus</taxon>
    </lineage>
</organism>
<dbReference type="Proteomes" id="UP001149411">
    <property type="component" value="Unassembled WGS sequence"/>
</dbReference>
<keyword evidence="2" id="KW-0472">Membrane</keyword>
<accession>A0A9Q4C4I8</accession>
<feature type="transmembrane region" description="Helical" evidence="2">
    <location>
        <begin position="27"/>
        <end position="56"/>
    </location>
</feature>
<protein>
    <recommendedName>
        <fullName evidence="3">Cell division protein A N-terminal domain-containing protein</fullName>
    </recommendedName>
</protein>
<keyword evidence="5" id="KW-1185">Reference proteome</keyword>
<keyword evidence="2" id="KW-1133">Transmembrane helix</keyword>
<evidence type="ECO:0000313" key="5">
    <source>
        <dbReference type="Proteomes" id="UP001149411"/>
    </source>
</evidence>
<proteinExistence type="predicted"/>
<feature type="transmembrane region" description="Helical" evidence="2">
    <location>
        <begin position="94"/>
        <end position="116"/>
    </location>
</feature>
<feature type="region of interest" description="Disordered" evidence="1">
    <location>
        <begin position="211"/>
        <end position="282"/>
    </location>
</feature>
<dbReference type="RefSeq" id="WP_266086870.1">
    <property type="nucleotide sequence ID" value="NZ_RKLV01000005.1"/>
</dbReference>
<evidence type="ECO:0000256" key="1">
    <source>
        <dbReference type="SAM" id="MobiDB-lite"/>
    </source>
</evidence>
<feature type="compositionally biased region" description="Basic and acidic residues" evidence="1">
    <location>
        <begin position="216"/>
        <end position="228"/>
    </location>
</feature>
<reference evidence="4" key="1">
    <citation type="submission" date="2022-09" db="EMBL/GenBank/DDBJ databases">
        <title>Haloadaptaus new haloarchaeum isolated from saline soil.</title>
        <authorList>
            <person name="Duran-Viseras A."/>
            <person name="Sanchez-Porro C."/>
            <person name="Ventosa A."/>
        </authorList>
    </citation>
    <scope>NUCLEOTIDE SEQUENCE</scope>
    <source>
        <strain evidence="4">F3-133</strain>
    </source>
</reference>
<sequence length="297" mass="31358">MTESTPDNILFDLYERYIGEPETETDVYLGFGLFFVGVAFAAVALIGFVVVVAMYGYREGGYFATAQIPYTFALLAAPVTMLSIVVLLPVERRAVYGAVGGSVLTGVATVGFVVSYPNHWAEAGVGRMLAVMGTYAVGVSVVVAATAAALIAHQLERANGTVVQEDDGSSEDGDEVTMEDVESDIDEAMEDVDLNLGGVKRSEGRNLTFSTDVSTDEMRGGTAKEPEKTVSAGVDTQVQGLRSMKTGESKKQTSSTTVDNQAAALSDIKSGNTDEGSVETAESRTVVSWLLGKVGMR</sequence>
<evidence type="ECO:0000313" key="4">
    <source>
        <dbReference type="EMBL" id="MCX2818996.1"/>
    </source>
</evidence>
<name>A0A9Q4C4I8_9EURY</name>